<dbReference type="AlphaFoldDB" id="A0A840K7J6"/>
<organism evidence="1 2">
    <name type="scientific">Chryseobacterium defluvii</name>
    <dbReference type="NCBI Taxonomy" id="160396"/>
    <lineage>
        <taxon>Bacteria</taxon>
        <taxon>Pseudomonadati</taxon>
        <taxon>Bacteroidota</taxon>
        <taxon>Flavobacteriia</taxon>
        <taxon>Flavobacteriales</taxon>
        <taxon>Weeksellaceae</taxon>
        <taxon>Chryseobacterium group</taxon>
        <taxon>Chryseobacterium</taxon>
    </lineage>
</organism>
<proteinExistence type="predicted"/>
<accession>A0A840K7J6</accession>
<dbReference type="EMBL" id="JACHLE010000001">
    <property type="protein sequence ID" value="MBB4805199.1"/>
    <property type="molecule type" value="Genomic_DNA"/>
</dbReference>
<keyword evidence="2" id="KW-1185">Reference proteome</keyword>
<reference evidence="1 2" key="1">
    <citation type="submission" date="2020-08" db="EMBL/GenBank/DDBJ databases">
        <title>Functional genomics of gut bacteria from endangered species of beetles.</title>
        <authorList>
            <person name="Carlos-Shanley C."/>
        </authorList>
    </citation>
    <scope>NUCLEOTIDE SEQUENCE [LARGE SCALE GENOMIC DNA]</scope>
    <source>
        <strain evidence="1 2">S00151</strain>
    </source>
</reference>
<name>A0A840K7J6_9FLAO</name>
<dbReference type="Proteomes" id="UP000592180">
    <property type="component" value="Unassembled WGS sequence"/>
</dbReference>
<protein>
    <recommendedName>
        <fullName evidence="3">GrpE protein</fullName>
    </recommendedName>
</protein>
<evidence type="ECO:0008006" key="3">
    <source>
        <dbReference type="Google" id="ProtNLM"/>
    </source>
</evidence>
<evidence type="ECO:0000313" key="2">
    <source>
        <dbReference type="Proteomes" id="UP000592180"/>
    </source>
</evidence>
<gene>
    <name evidence="1" type="ORF">HNP38_000471</name>
</gene>
<dbReference type="RefSeq" id="WP_184183854.1">
    <property type="nucleotide sequence ID" value="NZ_JACHLE010000001.1"/>
</dbReference>
<comment type="caution">
    <text evidence="1">The sequence shown here is derived from an EMBL/GenBank/DDBJ whole genome shotgun (WGS) entry which is preliminary data.</text>
</comment>
<sequence>MLNIINQIFEIEKKSKDQNLSIFERNFERIHHELEDLGYTINNPIGKIYDSRDTSLEVNLVGNSSRPVITKVLKPAIFQKDGGEMILLQKGIVIAE</sequence>
<evidence type="ECO:0000313" key="1">
    <source>
        <dbReference type="EMBL" id="MBB4805199.1"/>
    </source>
</evidence>